<feature type="compositionally biased region" description="Polar residues" evidence="1">
    <location>
        <begin position="107"/>
        <end position="119"/>
    </location>
</feature>
<gene>
    <name evidence="2" type="ORF">LLUT_LOCUS7085</name>
</gene>
<dbReference type="Proteomes" id="UP001497480">
    <property type="component" value="Unassembled WGS sequence"/>
</dbReference>
<dbReference type="AlphaFoldDB" id="A0AAV1W9K7"/>
<evidence type="ECO:0000313" key="2">
    <source>
        <dbReference type="EMBL" id="CAL0306025.1"/>
    </source>
</evidence>
<sequence>MMANLYSNNTEEVVNNTQREDPPSQDLANILKKSILESYQQFCAIRETLIAENVAVTPTSEPPKKGKRVKNPTVAEQDVSFSLPKDCDLTSFKNTEEVQSKLEGWKIQSTQRPTRTFDTGQRVKKAKKVKKTHTTQEQKENPEPNSASNEKVEDVEQTEEKKENVESNNGSEAIIDLVSEQPYSCYHRLEDISDDFSIYDDLIDSYFS</sequence>
<dbReference type="EMBL" id="CAXHTB010000005">
    <property type="protein sequence ID" value="CAL0306025.1"/>
    <property type="molecule type" value="Genomic_DNA"/>
</dbReference>
<comment type="caution">
    <text evidence="2">The sequence shown here is derived from an EMBL/GenBank/DDBJ whole genome shotgun (WGS) entry which is preliminary data.</text>
</comment>
<feature type="compositionally biased region" description="Basic residues" evidence="1">
    <location>
        <begin position="122"/>
        <end position="133"/>
    </location>
</feature>
<accession>A0AAV1W9K7</accession>
<proteinExistence type="predicted"/>
<protein>
    <submittedName>
        <fullName evidence="2">Uncharacterized protein</fullName>
    </submittedName>
</protein>
<reference evidence="2 3" key="1">
    <citation type="submission" date="2024-03" db="EMBL/GenBank/DDBJ databases">
        <authorList>
            <person name="Martinez-Hernandez J."/>
        </authorList>
    </citation>
    <scope>NUCLEOTIDE SEQUENCE [LARGE SCALE GENOMIC DNA]</scope>
</reference>
<feature type="region of interest" description="Disordered" evidence="1">
    <location>
        <begin position="104"/>
        <end position="174"/>
    </location>
</feature>
<evidence type="ECO:0000313" key="3">
    <source>
        <dbReference type="Proteomes" id="UP001497480"/>
    </source>
</evidence>
<evidence type="ECO:0000256" key="1">
    <source>
        <dbReference type="SAM" id="MobiDB-lite"/>
    </source>
</evidence>
<feature type="compositionally biased region" description="Basic and acidic residues" evidence="1">
    <location>
        <begin position="150"/>
        <end position="165"/>
    </location>
</feature>
<name>A0AAV1W9K7_LUPLU</name>
<feature type="compositionally biased region" description="Polar residues" evidence="1">
    <location>
        <begin position="1"/>
        <end position="17"/>
    </location>
</feature>
<organism evidence="2 3">
    <name type="scientific">Lupinus luteus</name>
    <name type="common">European yellow lupine</name>
    <dbReference type="NCBI Taxonomy" id="3873"/>
    <lineage>
        <taxon>Eukaryota</taxon>
        <taxon>Viridiplantae</taxon>
        <taxon>Streptophyta</taxon>
        <taxon>Embryophyta</taxon>
        <taxon>Tracheophyta</taxon>
        <taxon>Spermatophyta</taxon>
        <taxon>Magnoliopsida</taxon>
        <taxon>eudicotyledons</taxon>
        <taxon>Gunneridae</taxon>
        <taxon>Pentapetalae</taxon>
        <taxon>rosids</taxon>
        <taxon>fabids</taxon>
        <taxon>Fabales</taxon>
        <taxon>Fabaceae</taxon>
        <taxon>Papilionoideae</taxon>
        <taxon>50 kb inversion clade</taxon>
        <taxon>genistoids sensu lato</taxon>
        <taxon>core genistoids</taxon>
        <taxon>Genisteae</taxon>
        <taxon>Lupinus</taxon>
    </lineage>
</organism>
<keyword evidence="3" id="KW-1185">Reference proteome</keyword>
<feature type="region of interest" description="Disordered" evidence="1">
    <location>
        <begin position="1"/>
        <end position="24"/>
    </location>
</feature>